<evidence type="ECO:0000313" key="2">
    <source>
        <dbReference type="EMBL" id="KAH7354316.1"/>
    </source>
</evidence>
<feature type="compositionally biased region" description="Low complexity" evidence="1">
    <location>
        <begin position="87"/>
        <end position="99"/>
    </location>
</feature>
<reference evidence="2" key="1">
    <citation type="journal article" date="2021" name="Nat. Commun.">
        <title>Genetic determinants of endophytism in the Arabidopsis root mycobiome.</title>
        <authorList>
            <person name="Mesny F."/>
            <person name="Miyauchi S."/>
            <person name="Thiergart T."/>
            <person name="Pickel B."/>
            <person name="Atanasova L."/>
            <person name="Karlsson M."/>
            <person name="Huettel B."/>
            <person name="Barry K.W."/>
            <person name="Haridas S."/>
            <person name="Chen C."/>
            <person name="Bauer D."/>
            <person name="Andreopoulos W."/>
            <person name="Pangilinan J."/>
            <person name="LaButti K."/>
            <person name="Riley R."/>
            <person name="Lipzen A."/>
            <person name="Clum A."/>
            <person name="Drula E."/>
            <person name="Henrissat B."/>
            <person name="Kohler A."/>
            <person name="Grigoriev I.V."/>
            <person name="Martin F.M."/>
            <person name="Hacquard S."/>
        </authorList>
    </citation>
    <scope>NUCLEOTIDE SEQUENCE</scope>
    <source>
        <strain evidence="2">MPI-CAGE-AT-0016</strain>
    </source>
</reference>
<evidence type="ECO:0000313" key="3">
    <source>
        <dbReference type="Proteomes" id="UP000813385"/>
    </source>
</evidence>
<name>A0A8K0TF55_9PEZI</name>
<proteinExistence type="predicted"/>
<dbReference type="AlphaFoldDB" id="A0A8K0TF55"/>
<comment type="caution">
    <text evidence="2">The sequence shown here is derived from an EMBL/GenBank/DDBJ whole genome shotgun (WGS) entry which is preliminary data.</text>
</comment>
<sequence>MVSPAFATVGQTADGLLDPEHQLPHRYQGSSDTSPTSHTSTQSVWRSCHRRRPTSTGRNACTTRRTGMRSFKAVQAIKPRRQSTRNSQASPASSLAPLQRTCRPFNGGGQIRSDPASVVSLAMRRGHTDRESPGSECRRGSRCTLNARSLPEACSCPQAKHTPAPIKAPQGHLRPATNDSQETREGACEGRAGIGWDGPGGQPTGTATFYISPCWWPKHEQSQDDIGSGKESFTSSAAGCCWENH</sequence>
<feature type="region of interest" description="Disordered" evidence="1">
    <location>
        <begin position="162"/>
        <end position="201"/>
    </location>
</feature>
<evidence type="ECO:0000256" key="1">
    <source>
        <dbReference type="SAM" id="MobiDB-lite"/>
    </source>
</evidence>
<feature type="compositionally biased region" description="Gly residues" evidence="1">
    <location>
        <begin position="192"/>
        <end position="201"/>
    </location>
</feature>
<gene>
    <name evidence="2" type="ORF">B0T11DRAFT_126554</name>
</gene>
<protein>
    <submittedName>
        <fullName evidence="2">Uncharacterized protein</fullName>
    </submittedName>
</protein>
<feature type="compositionally biased region" description="Polar residues" evidence="1">
    <location>
        <begin position="54"/>
        <end position="65"/>
    </location>
</feature>
<dbReference type="Proteomes" id="UP000813385">
    <property type="component" value="Unassembled WGS sequence"/>
</dbReference>
<organism evidence="2 3">
    <name type="scientific">Plectosphaerella cucumerina</name>
    <dbReference type="NCBI Taxonomy" id="40658"/>
    <lineage>
        <taxon>Eukaryota</taxon>
        <taxon>Fungi</taxon>
        <taxon>Dikarya</taxon>
        <taxon>Ascomycota</taxon>
        <taxon>Pezizomycotina</taxon>
        <taxon>Sordariomycetes</taxon>
        <taxon>Hypocreomycetidae</taxon>
        <taxon>Glomerellales</taxon>
        <taxon>Plectosphaerellaceae</taxon>
        <taxon>Plectosphaerella</taxon>
    </lineage>
</organism>
<accession>A0A8K0TF55</accession>
<feature type="region of interest" description="Disordered" evidence="1">
    <location>
        <begin position="1"/>
        <end position="99"/>
    </location>
</feature>
<feature type="compositionally biased region" description="Low complexity" evidence="1">
    <location>
        <begin position="30"/>
        <end position="43"/>
    </location>
</feature>
<keyword evidence="3" id="KW-1185">Reference proteome</keyword>
<dbReference type="EMBL" id="JAGPXD010000005">
    <property type="protein sequence ID" value="KAH7354316.1"/>
    <property type="molecule type" value="Genomic_DNA"/>
</dbReference>